<protein>
    <submittedName>
        <fullName evidence="1">Uncharacterized protein</fullName>
    </submittedName>
</protein>
<evidence type="ECO:0000313" key="1">
    <source>
        <dbReference type="EMBL" id="OGF81158.1"/>
    </source>
</evidence>
<name>A0A1F5WZT8_9BACT</name>
<proteinExistence type="predicted"/>
<organism evidence="1 2">
    <name type="scientific">Candidatus Giovannonibacteria bacterium RIFCSPLOWO2_01_FULL_45_34</name>
    <dbReference type="NCBI Taxonomy" id="1798351"/>
    <lineage>
        <taxon>Bacteria</taxon>
        <taxon>Candidatus Giovannoniibacteriota</taxon>
    </lineage>
</organism>
<reference evidence="1 2" key="1">
    <citation type="journal article" date="2016" name="Nat. Commun.">
        <title>Thousands of microbial genomes shed light on interconnected biogeochemical processes in an aquifer system.</title>
        <authorList>
            <person name="Anantharaman K."/>
            <person name="Brown C.T."/>
            <person name="Hug L.A."/>
            <person name="Sharon I."/>
            <person name="Castelle C.J."/>
            <person name="Probst A.J."/>
            <person name="Thomas B.C."/>
            <person name="Singh A."/>
            <person name="Wilkins M.J."/>
            <person name="Karaoz U."/>
            <person name="Brodie E.L."/>
            <person name="Williams K.H."/>
            <person name="Hubbard S.S."/>
            <person name="Banfield J.F."/>
        </authorList>
    </citation>
    <scope>NUCLEOTIDE SEQUENCE [LARGE SCALE GENOMIC DNA]</scope>
</reference>
<dbReference type="EMBL" id="MFID01000016">
    <property type="protein sequence ID" value="OGF81158.1"/>
    <property type="molecule type" value="Genomic_DNA"/>
</dbReference>
<dbReference type="AlphaFoldDB" id="A0A1F5WZT8"/>
<gene>
    <name evidence="1" type="ORF">A2930_01155</name>
</gene>
<dbReference type="Proteomes" id="UP000178114">
    <property type="component" value="Unassembled WGS sequence"/>
</dbReference>
<sequence>MEKSMLEKSKMYFEMATVNIKGDPARLAQIACTIALAEQTKRLADAAWKKIGGEEKKEKEE</sequence>
<comment type="caution">
    <text evidence="1">The sequence shown here is derived from an EMBL/GenBank/DDBJ whole genome shotgun (WGS) entry which is preliminary data.</text>
</comment>
<evidence type="ECO:0000313" key="2">
    <source>
        <dbReference type="Proteomes" id="UP000178114"/>
    </source>
</evidence>
<accession>A0A1F5WZT8</accession>
<dbReference type="STRING" id="1798351.A2930_01155"/>